<dbReference type="OrthoDB" id="5114877at2"/>
<name>A0A543IHB0_9ACTN</name>
<dbReference type="EMBL" id="VFPO01000001">
    <property type="protein sequence ID" value="TQM69965.1"/>
    <property type="molecule type" value="Genomic_DNA"/>
</dbReference>
<evidence type="ECO:0008006" key="5">
    <source>
        <dbReference type="Google" id="ProtNLM"/>
    </source>
</evidence>
<accession>A0A543IHB0</accession>
<feature type="chain" id="PRO_5039137670" description="Lipoprotein" evidence="2">
    <location>
        <begin position="28"/>
        <end position="152"/>
    </location>
</feature>
<evidence type="ECO:0000256" key="1">
    <source>
        <dbReference type="SAM" id="MobiDB-lite"/>
    </source>
</evidence>
<evidence type="ECO:0000313" key="4">
    <source>
        <dbReference type="Proteomes" id="UP000316706"/>
    </source>
</evidence>
<feature type="compositionally biased region" description="Gly residues" evidence="1">
    <location>
        <begin position="140"/>
        <end position="152"/>
    </location>
</feature>
<evidence type="ECO:0000256" key="2">
    <source>
        <dbReference type="SAM" id="SignalP"/>
    </source>
</evidence>
<proteinExistence type="predicted"/>
<feature type="region of interest" description="Disordered" evidence="1">
    <location>
        <begin position="126"/>
        <end position="152"/>
    </location>
</feature>
<gene>
    <name evidence="3" type="ORF">FHX41_3683</name>
</gene>
<dbReference type="AlphaFoldDB" id="A0A543IHB0"/>
<dbReference type="PROSITE" id="PS51257">
    <property type="entry name" value="PROKAR_LIPOPROTEIN"/>
    <property type="match status" value="1"/>
</dbReference>
<protein>
    <recommendedName>
        <fullName evidence="5">Lipoprotein</fullName>
    </recommendedName>
</protein>
<dbReference type="RefSeq" id="WP_141970504.1">
    <property type="nucleotide sequence ID" value="NZ_VFPO01000001.1"/>
</dbReference>
<comment type="caution">
    <text evidence="3">The sequence shown here is derived from an EMBL/GenBank/DDBJ whole genome shotgun (WGS) entry which is preliminary data.</text>
</comment>
<feature type="signal peptide" evidence="2">
    <location>
        <begin position="1"/>
        <end position="27"/>
    </location>
</feature>
<keyword evidence="4" id="KW-1185">Reference proteome</keyword>
<sequence>MGSRHHPGPKKRALLFAAAALAVPLAAGCGGDSSDKAPQPASVQELAEKTNCSVTGKRKVADLEQGNCKNDLGRYVLVSFASEKKMNTWLEEAKPWGGVYLVGAGWVVVSEEKTLQTIRKDLGGKIVHGDTHSWGDGDGGHGGGHGSGGHGG</sequence>
<evidence type="ECO:0000313" key="3">
    <source>
        <dbReference type="EMBL" id="TQM69965.1"/>
    </source>
</evidence>
<feature type="compositionally biased region" description="Basic and acidic residues" evidence="1">
    <location>
        <begin position="126"/>
        <end position="139"/>
    </location>
</feature>
<dbReference type="Proteomes" id="UP000316706">
    <property type="component" value="Unassembled WGS sequence"/>
</dbReference>
<reference evidence="3 4" key="1">
    <citation type="submission" date="2019-06" db="EMBL/GenBank/DDBJ databases">
        <title>Sequencing the genomes of 1000 actinobacteria strains.</title>
        <authorList>
            <person name="Klenk H.-P."/>
        </authorList>
    </citation>
    <scope>NUCLEOTIDE SEQUENCE [LARGE SCALE GENOMIC DNA]</scope>
    <source>
        <strain evidence="3 4">DSM 45043</strain>
    </source>
</reference>
<keyword evidence="2" id="KW-0732">Signal</keyword>
<organism evidence="3 4">
    <name type="scientific">Actinomadura hallensis</name>
    <dbReference type="NCBI Taxonomy" id="337895"/>
    <lineage>
        <taxon>Bacteria</taxon>
        <taxon>Bacillati</taxon>
        <taxon>Actinomycetota</taxon>
        <taxon>Actinomycetes</taxon>
        <taxon>Streptosporangiales</taxon>
        <taxon>Thermomonosporaceae</taxon>
        <taxon>Actinomadura</taxon>
    </lineage>
</organism>